<evidence type="ECO:0000313" key="11">
    <source>
        <dbReference type="Proteomes" id="UP000216961"/>
    </source>
</evidence>
<evidence type="ECO:0000256" key="7">
    <source>
        <dbReference type="SAM" id="Phobius"/>
    </source>
</evidence>
<name>A0AA91TTM7_NIACI</name>
<dbReference type="GO" id="GO:0007165">
    <property type="term" value="P:signal transduction"/>
    <property type="evidence" value="ECO:0007669"/>
    <property type="project" value="UniProtKB-KW"/>
</dbReference>
<dbReference type="SMART" id="SM00304">
    <property type="entry name" value="HAMP"/>
    <property type="match status" value="2"/>
</dbReference>
<dbReference type="PANTHER" id="PTHR32089">
    <property type="entry name" value="METHYL-ACCEPTING CHEMOTAXIS PROTEIN MCPB"/>
    <property type="match status" value="1"/>
</dbReference>
<dbReference type="Gene3D" id="6.10.340.10">
    <property type="match status" value="1"/>
</dbReference>
<evidence type="ECO:0000313" key="10">
    <source>
        <dbReference type="EMBL" id="PAD83561.1"/>
    </source>
</evidence>
<dbReference type="PROSITE" id="PS50111">
    <property type="entry name" value="CHEMOTAXIS_TRANSDUC_2"/>
    <property type="match status" value="1"/>
</dbReference>
<evidence type="ECO:0000256" key="3">
    <source>
        <dbReference type="ARBA" id="ARBA00023136"/>
    </source>
</evidence>
<proteinExistence type="inferred from homology"/>
<evidence type="ECO:0008006" key="12">
    <source>
        <dbReference type="Google" id="ProtNLM"/>
    </source>
</evidence>
<dbReference type="Pfam" id="PF00015">
    <property type="entry name" value="MCPsignal"/>
    <property type="match status" value="1"/>
</dbReference>
<dbReference type="CDD" id="cd06225">
    <property type="entry name" value="HAMP"/>
    <property type="match status" value="1"/>
</dbReference>
<dbReference type="InterPro" id="IPR004089">
    <property type="entry name" value="MCPsignal_dom"/>
</dbReference>
<dbReference type="SMART" id="SM00283">
    <property type="entry name" value="MA"/>
    <property type="match status" value="1"/>
</dbReference>
<feature type="domain" description="HAMP" evidence="9">
    <location>
        <begin position="213"/>
        <end position="266"/>
    </location>
</feature>
<keyword evidence="7" id="KW-0812">Transmembrane</keyword>
<gene>
    <name evidence="10" type="ORF">CHH57_09060</name>
</gene>
<feature type="transmembrane region" description="Helical" evidence="7">
    <location>
        <begin position="190"/>
        <end position="216"/>
    </location>
</feature>
<dbReference type="PROSITE" id="PS50885">
    <property type="entry name" value="HAMP"/>
    <property type="match status" value="1"/>
</dbReference>
<evidence type="ECO:0000256" key="2">
    <source>
        <dbReference type="ARBA" id="ARBA00022475"/>
    </source>
</evidence>
<sequence length="573" mass="62840">MRIIYIKKRKANSMKISIRYKLLASFLIVSILFMILSYYSYKSTKETVETYDYVIETVTELRSISEQIQTNAAREISNLRGYFVYRTDAYKNRVNGASTNIDTLVNTGIEISTEAETVKRLKDIQTLNKELTHKANALMNSNNPSPSALDEITTLSDSLSDQTEAFNIWLTHDILNPEVERAHTDSEQRMVLVLIFSVLVTLLSIVMGFLQSALIMKPIQYLKTNMQKVAKGNLHTAKSPIKSRDEIYQLNEAFEQMKENLAKMIVNMTESSNLVAASAEQLNASAEQSSNASAAIASSIQAIAASNEHAIVKISGNTLALDSILTGVEAIKDRSLHVSALSQAAFTNAKKGTKQIEDNLTQMKFIYDSVQRSNTIIASLADRSQEIGKMIELISNIAEQTNLLALNAAIEAARAGENGKGFAIVADEVRKLAEQSQASAQDISQSLHGIQQDTSDAVTMLNETMDRAKNGVTISTNTVESFSTIVSNTQKVAPEIEEVAQTVATITIQIKDVVEVANEITLLAKENGNSTEEVAASTEEQSASMEEIKASAESLSSMADELMKIVSQFNSEN</sequence>
<keyword evidence="7" id="KW-1133">Transmembrane helix</keyword>
<keyword evidence="4 6" id="KW-0807">Transducer</keyword>
<dbReference type="SUPFAM" id="SSF58104">
    <property type="entry name" value="Methyl-accepting chemotaxis protein (MCP) signaling domain"/>
    <property type="match status" value="1"/>
</dbReference>
<evidence type="ECO:0000256" key="1">
    <source>
        <dbReference type="ARBA" id="ARBA00004236"/>
    </source>
</evidence>
<dbReference type="Pfam" id="PF00672">
    <property type="entry name" value="HAMP"/>
    <property type="match status" value="1"/>
</dbReference>
<organism evidence="10 11">
    <name type="scientific">Niallia circulans</name>
    <name type="common">Bacillus circulans</name>
    <dbReference type="NCBI Taxonomy" id="1397"/>
    <lineage>
        <taxon>Bacteria</taxon>
        <taxon>Bacillati</taxon>
        <taxon>Bacillota</taxon>
        <taxon>Bacilli</taxon>
        <taxon>Bacillales</taxon>
        <taxon>Bacillaceae</taxon>
        <taxon>Niallia</taxon>
    </lineage>
</organism>
<dbReference type="PANTHER" id="PTHR32089:SF112">
    <property type="entry name" value="LYSOZYME-LIKE PROTEIN-RELATED"/>
    <property type="match status" value="1"/>
</dbReference>
<comment type="similarity">
    <text evidence="5">Belongs to the methyl-accepting chemotaxis (MCP) protein family.</text>
</comment>
<dbReference type="Gene3D" id="1.10.287.950">
    <property type="entry name" value="Methyl-accepting chemotaxis protein"/>
    <property type="match status" value="1"/>
</dbReference>
<comment type="caution">
    <text evidence="10">The sequence shown here is derived from an EMBL/GenBank/DDBJ whole genome shotgun (WGS) entry which is preliminary data.</text>
</comment>
<dbReference type="GO" id="GO:0005886">
    <property type="term" value="C:plasma membrane"/>
    <property type="evidence" value="ECO:0007669"/>
    <property type="project" value="UniProtKB-SubCell"/>
</dbReference>
<dbReference type="Proteomes" id="UP000216961">
    <property type="component" value="Unassembled WGS sequence"/>
</dbReference>
<dbReference type="InterPro" id="IPR003660">
    <property type="entry name" value="HAMP_dom"/>
</dbReference>
<feature type="domain" description="Methyl-accepting transducer" evidence="8">
    <location>
        <begin position="285"/>
        <end position="556"/>
    </location>
</feature>
<dbReference type="CDD" id="cd11386">
    <property type="entry name" value="MCP_signal"/>
    <property type="match status" value="1"/>
</dbReference>
<dbReference type="EMBL" id="NPBQ01000056">
    <property type="protein sequence ID" value="PAD83561.1"/>
    <property type="molecule type" value="Genomic_DNA"/>
</dbReference>
<evidence type="ECO:0000259" key="8">
    <source>
        <dbReference type="PROSITE" id="PS50111"/>
    </source>
</evidence>
<evidence type="ECO:0000256" key="6">
    <source>
        <dbReference type="PROSITE-ProRule" id="PRU00284"/>
    </source>
</evidence>
<reference evidence="10 11" key="1">
    <citation type="submission" date="2017-07" db="EMBL/GenBank/DDBJ databases">
        <title>Isolation and whole genome analysis of endospore-forming bacteria from heroin.</title>
        <authorList>
            <person name="Kalinowski J."/>
            <person name="Ahrens B."/>
            <person name="Al-Dilaimi A."/>
            <person name="Winkler A."/>
            <person name="Wibberg D."/>
            <person name="Schleenbecker U."/>
            <person name="Ruckert C."/>
            <person name="Wolfel R."/>
            <person name="Grass G."/>
        </authorList>
    </citation>
    <scope>NUCLEOTIDE SEQUENCE [LARGE SCALE GENOMIC DNA]</scope>
    <source>
        <strain evidence="10 11">7521-2</strain>
    </source>
</reference>
<protein>
    <recommendedName>
        <fullName evidence="12">Methyl-accepting chemotaxis protein</fullName>
    </recommendedName>
</protein>
<keyword evidence="3 7" id="KW-0472">Membrane</keyword>
<comment type="subcellular location">
    <subcellularLocation>
        <location evidence="1">Cell membrane</location>
    </subcellularLocation>
</comment>
<evidence type="ECO:0000256" key="4">
    <source>
        <dbReference type="ARBA" id="ARBA00023224"/>
    </source>
</evidence>
<accession>A0AA91TTM7</accession>
<feature type="transmembrane region" description="Helical" evidence="7">
    <location>
        <begin position="20"/>
        <end position="41"/>
    </location>
</feature>
<evidence type="ECO:0000259" key="9">
    <source>
        <dbReference type="PROSITE" id="PS50885"/>
    </source>
</evidence>
<evidence type="ECO:0000256" key="5">
    <source>
        <dbReference type="ARBA" id="ARBA00029447"/>
    </source>
</evidence>
<keyword evidence="2" id="KW-1003">Cell membrane</keyword>
<dbReference type="AlphaFoldDB" id="A0AA91TTM7"/>